<feature type="compositionally biased region" description="Low complexity" evidence="1">
    <location>
        <begin position="1"/>
        <end position="12"/>
    </location>
</feature>
<reference evidence="4" key="1">
    <citation type="submission" date="2016-10" db="EMBL/GenBank/DDBJ databases">
        <authorList>
            <person name="Varghese N."/>
            <person name="Submissions S."/>
        </authorList>
    </citation>
    <scope>NUCLEOTIDE SEQUENCE [LARGE SCALE GENOMIC DNA]</scope>
    <source>
        <strain evidence="4">DSM 45317</strain>
    </source>
</reference>
<keyword evidence="2" id="KW-0812">Transmembrane</keyword>
<accession>A0A1I4C202</accession>
<feature type="region of interest" description="Disordered" evidence="1">
    <location>
        <begin position="1"/>
        <end position="31"/>
    </location>
</feature>
<feature type="transmembrane region" description="Helical" evidence="2">
    <location>
        <begin position="41"/>
        <end position="67"/>
    </location>
</feature>
<keyword evidence="4" id="KW-1185">Reference proteome</keyword>
<protein>
    <submittedName>
        <fullName evidence="3">Uncharacterized protein</fullName>
    </submittedName>
</protein>
<gene>
    <name evidence="3" type="ORF">SAMN04488085_103306</name>
</gene>
<organism evidence="3 4">
    <name type="scientific">Geodermatophilus ruber</name>
    <dbReference type="NCBI Taxonomy" id="504800"/>
    <lineage>
        <taxon>Bacteria</taxon>
        <taxon>Bacillati</taxon>
        <taxon>Actinomycetota</taxon>
        <taxon>Actinomycetes</taxon>
        <taxon>Geodermatophilales</taxon>
        <taxon>Geodermatophilaceae</taxon>
        <taxon>Geodermatophilus</taxon>
    </lineage>
</organism>
<name>A0A1I4C202_9ACTN</name>
<evidence type="ECO:0000313" key="4">
    <source>
        <dbReference type="Proteomes" id="UP000199152"/>
    </source>
</evidence>
<evidence type="ECO:0000256" key="2">
    <source>
        <dbReference type="SAM" id="Phobius"/>
    </source>
</evidence>
<evidence type="ECO:0000313" key="3">
    <source>
        <dbReference type="EMBL" id="SFK75082.1"/>
    </source>
</evidence>
<proteinExistence type="predicted"/>
<sequence length="172" mass="17166">MVTTTGRPPATRAPEERQIGAGGAPAVDRGPRPVVRAAEGVLGACGFVLLGLVMPVAAIPAGLLLVLRRRARTAQASVAPPARGPTPASGSGVTTRKPMAGERAVDLSAVRWPGGARIPAPSGGAATGRGITGVIGGTGSHRGVSEGRHAAYAHATPCDDLEELQAQASSFD</sequence>
<dbReference type="AlphaFoldDB" id="A0A1I4C202"/>
<dbReference type="Proteomes" id="UP000199152">
    <property type="component" value="Unassembled WGS sequence"/>
</dbReference>
<evidence type="ECO:0000256" key="1">
    <source>
        <dbReference type="SAM" id="MobiDB-lite"/>
    </source>
</evidence>
<dbReference type="InParanoid" id="A0A1I4C202"/>
<keyword evidence="2" id="KW-1133">Transmembrane helix</keyword>
<dbReference type="EMBL" id="FOSW01000003">
    <property type="protein sequence ID" value="SFK75082.1"/>
    <property type="molecule type" value="Genomic_DNA"/>
</dbReference>
<feature type="region of interest" description="Disordered" evidence="1">
    <location>
        <begin position="74"/>
        <end position="101"/>
    </location>
</feature>
<keyword evidence="2" id="KW-0472">Membrane</keyword>